<reference evidence="2" key="1">
    <citation type="journal article" date="2019" name="Int. J. Syst. Evol. Microbiol.">
        <title>The Global Catalogue of Microorganisms (GCM) 10K type strain sequencing project: providing services to taxonomists for standard genome sequencing and annotation.</title>
        <authorList>
            <consortium name="The Broad Institute Genomics Platform"/>
            <consortium name="The Broad Institute Genome Sequencing Center for Infectious Disease"/>
            <person name="Wu L."/>
            <person name="Ma J."/>
        </authorList>
    </citation>
    <scope>NUCLEOTIDE SEQUENCE [LARGE SCALE GENOMIC DNA]</scope>
    <source>
        <strain evidence="2">CGMCC 1.7030</strain>
    </source>
</reference>
<dbReference type="EMBL" id="JBHSKS010000010">
    <property type="protein sequence ID" value="MFC5192687.1"/>
    <property type="molecule type" value="Genomic_DNA"/>
</dbReference>
<evidence type="ECO:0008006" key="3">
    <source>
        <dbReference type="Google" id="ProtNLM"/>
    </source>
</evidence>
<organism evidence="1 2">
    <name type="scientific">Algoriphagus aquatilis</name>
    <dbReference type="NCBI Taxonomy" id="490186"/>
    <lineage>
        <taxon>Bacteria</taxon>
        <taxon>Pseudomonadati</taxon>
        <taxon>Bacteroidota</taxon>
        <taxon>Cytophagia</taxon>
        <taxon>Cytophagales</taxon>
        <taxon>Cyclobacteriaceae</taxon>
        <taxon>Algoriphagus</taxon>
    </lineage>
</organism>
<evidence type="ECO:0000313" key="2">
    <source>
        <dbReference type="Proteomes" id="UP001596163"/>
    </source>
</evidence>
<keyword evidence="2" id="KW-1185">Reference proteome</keyword>
<protein>
    <recommendedName>
        <fullName evidence="3">Tetratricopeptide repeat protein</fullName>
    </recommendedName>
</protein>
<evidence type="ECO:0000313" key="1">
    <source>
        <dbReference type="EMBL" id="MFC5192687.1"/>
    </source>
</evidence>
<comment type="caution">
    <text evidence="1">The sequence shown here is derived from an EMBL/GenBank/DDBJ whole genome shotgun (WGS) entry which is preliminary data.</text>
</comment>
<dbReference type="PROSITE" id="PS51257">
    <property type="entry name" value="PROKAR_LIPOPROTEIN"/>
    <property type="match status" value="1"/>
</dbReference>
<name>A0ABW0BXK4_9BACT</name>
<dbReference type="RefSeq" id="WP_377915940.1">
    <property type="nucleotide sequence ID" value="NZ_JBHSKS010000010.1"/>
</dbReference>
<dbReference type="SUPFAM" id="SSF48452">
    <property type="entry name" value="TPR-like"/>
    <property type="match status" value="1"/>
</dbReference>
<proteinExistence type="predicted"/>
<dbReference type="Gene3D" id="1.25.40.10">
    <property type="entry name" value="Tetratricopeptide repeat domain"/>
    <property type="match status" value="1"/>
</dbReference>
<dbReference type="InterPro" id="IPR011990">
    <property type="entry name" value="TPR-like_helical_dom_sf"/>
</dbReference>
<accession>A0ABW0BXK4</accession>
<gene>
    <name evidence="1" type="ORF">ACFPIK_12995</name>
</gene>
<dbReference type="Proteomes" id="UP001596163">
    <property type="component" value="Unassembled WGS sequence"/>
</dbReference>
<sequence length="219" mass="25878">MKNILYLTTIILTLYSCKQQSKWEPKEFSLKVCDCFEKLNQGTIDERLTPCFLSPINENIGLIHTTFYSKKTTEDALYQYTMSVTIELVRNCDKFYNEINSMYSEFYPKTDFDSVQESIIELTDSITSNNIPDLIKIKLLNKRISLYTKARKFENALNDIKIMSSEFGNVKETHFVSAYIYMSQKEYEKALEQIDLAIKYDNPDYILYKELIKRRKKSR</sequence>